<dbReference type="InterPro" id="IPR013149">
    <property type="entry name" value="ADH-like_C"/>
</dbReference>
<gene>
    <name evidence="2" type="ORF">PT974_08110</name>
</gene>
<sequence>MVVVPETTKKWTVTGFSGFDALKLVEEALPTLGDSQVLVKLEAATLNYRDLIITHGKYPLAIKDNVVPGSDGAGTVLAIGKQVTRFQPGDKVITLFNQEHIGGPLNASNAITGLGGQIDGVLRTVGAFNEQGLVRKPDSLTSLEAATLPCAGLTAWNAIFGSVDHIAKPGHWILTQGTGGVSIFALQFAKSAGAKVIATTGSKEKVDYLKKLGADYVLNYKEDLTWGETAKKITGGVGVDNVVQVAGSKEMEQSIASVKIGGIINIIGFMEDMLAAIEANPERLRPVVDQKVFTLEEAREAYEYQWSGKHFAKVGIEIA</sequence>
<dbReference type="PANTHER" id="PTHR45033">
    <property type="match status" value="1"/>
</dbReference>
<dbReference type="SUPFAM" id="SSF50129">
    <property type="entry name" value="GroES-like"/>
    <property type="match status" value="1"/>
</dbReference>
<dbReference type="InterPro" id="IPR013154">
    <property type="entry name" value="ADH-like_N"/>
</dbReference>
<dbReference type="Pfam" id="PF00107">
    <property type="entry name" value="ADH_zinc_N"/>
    <property type="match status" value="1"/>
</dbReference>
<comment type="caution">
    <text evidence="2">The sequence shown here is derived from an EMBL/GenBank/DDBJ whole genome shotgun (WGS) entry which is preliminary data.</text>
</comment>
<dbReference type="Pfam" id="PF08240">
    <property type="entry name" value="ADH_N"/>
    <property type="match status" value="1"/>
</dbReference>
<organism evidence="2 3">
    <name type="scientific">Cladobotryum mycophilum</name>
    <dbReference type="NCBI Taxonomy" id="491253"/>
    <lineage>
        <taxon>Eukaryota</taxon>
        <taxon>Fungi</taxon>
        <taxon>Dikarya</taxon>
        <taxon>Ascomycota</taxon>
        <taxon>Pezizomycotina</taxon>
        <taxon>Sordariomycetes</taxon>
        <taxon>Hypocreomycetidae</taxon>
        <taxon>Hypocreales</taxon>
        <taxon>Hypocreaceae</taxon>
        <taxon>Cladobotryum</taxon>
    </lineage>
</organism>
<dbReference type="SUPFAM" id="SSF51735">
    <property type="entry name" value="NAD(P)-binding Rossmann-fold domains"/>
    <property type="match status" value="1"/>
</dbReference>
<evidence type="ECO:0000313" key="3">
    <source>
        <dbReference type="Proteomes" id="UP001338125"/>
    </source>
</evidence>
<dbReference type="InterPro" id="IPR036291">
    <property type="entry name" value="NAD(P)-bd_dom_sf"/>
</dbReference>
<evidence type="ECO:0000313" key="2">
    <source>
        <dbReference type="EMBL" id="KAK5989848.1"/>
    </source>
</evidence>
<dbReference type="CDD" id="cd08276">
    <property type="entry name" value="MDR7"/>
    <property type="match status" value="1"/>
</dbReference>
<dbReference type="PANTHER" id="PTHR45033:SF2">
    <property type="entry name" value="ZINC-TYPE ALCOHOL DEHYDROGENASE-LIKE PROTEIN C1773.06C"/>
    <property type="match status" value="1"/>
</dbReference>
<accession>A0ABR0SCK0</accession>
<dbReference type="InterPro" id="IPR052711">
    <property type="entry name" value="Zinc_ADH-like"/>
</dbReference>
<name>A0ABR0SCK0_9HYPO</name>
<keyword evidence="3" id="KW-1185">Reference proteome</keyword>
<dbReference type="InterPro" id="IPR011032">
    <property type="entry name" value="GroES-like_sf"/>
</dbReference>
<evidence type="ECO:0000259" key="1">
    <source>
        <dbReference type="SMART" id="SM00829"/>
    </source>
</evidence>
<dbReference type="Gene3D" id="3.90.180.10">
    <property type="entry name" value="Medium-chain alcohol dehydrogenases, catalytic domain"/>
    <property type="match status" value="1"/>
</dbReference>
<proteinExistence type="predicted"/>
<reference evidence="2 3" key="1">
    <citation type="submission" date="2024-01" db="EMBL/GenBank/DDBJ databases">
        <title>Complete genome of Cladobotryum mycophilum ATHUM6906.</title>
        <authorList>
            <person name="Christinaki A.C."/>
            <person name="Myridakis A.I."/>
            <person name="Kouvelis V.N."/>
        </authorList>
    </citation>
    <scope>NUCLEOTIDE SEQUENCE [LARGE SCALE GENOMIC DNA]</scope>
    <source>
        <strain evidence="2 3">ATHUM6906</strain>
    </source>
</reference>
<dbReference type="SMART" id="SM00829">
    <property type="entry name" value="PKS_ER"/>
    <property type="match status" value="1"/>
</dbReference>
<dbReference type="InterPro" id="IPR020843">
    <property type="entry name" value="ER"/>
</dbReference>
<dbReference type="Gene3D" id="3.40.50.720">
    <property type="entry name" value="NAD(P)-binding Rossmann-like Domain"/>
    <property type="match status" value="1"/>
</dbReference>
<feature type="domain" description="Enoyl reductase (ER)" evidence="1">
    <location>
        <begin position="17"/>
        <end position="316"/>
    </location>
</feature>
<dbReference type="EMBL" id="JAVFKD010000014">
    <property type="protein sequence ID" value="KAK5989848.1"/>
    <property type="molecule type" value="Genomic_DNA"/>
</dbReference>
<protein>
    <submittedName>
        <fullName evidence="2">Zinc-type alcohol dehydrogenase-like protein</fullName>
    </submittedName>
</protein>
<dbReference type="Proteomes" id="UP001338125">
    <property type="component" value="Unassembled WGS sequence"/>
</dbReference>